<keyword evidence="1 6" id="KW-0597">Phosphoprotein</keyword>
<dbReference type="PROSITE" id="PS50110">
    <property type="entry name" value="RESPONSE_REGULATORY"/>
    <property type="match status" value="1"/>
</dbReference>
<gene>
    <name evidence="10" type="ORF">AABB81_00880</name>
</gene>
<dbReference type="PROSITE" id="PS50042">
    <property type="entry name" value="CNMP_BINDING_3"/>
    <property type="match status" value="1"/>
</dbReference>
<dbReference type="InterPro" id="IPR011006">
    <property type="entry name" value="CheY-like_superfamily"/>
</dbReference>
<dbReference type="InterPro" id="IPR036388">
    <property type="entry name" value="WH-like_DNA-bd_sf"/>
</dbReference>
<dbReference type="Proteomes" id="UP001474120">
    <property type="component" value="Unassembled WGS sequence"/>
</dbReference>
<dbReference type="InterPro" id="IPR001789">
    <property type="entry name" value="Sig_transdc_resp-reg_receiver"/>
</dbReference>
<comment type="caution">
    <text evidence="10">The sequence shown here is derived from an EMBL/GenBank/DDBJ whole genome shotgun (WGS) entry which is preliminary data.</text>
</comment>
<name>A0ABU9KW88_9FLAO</name>
<feature type="domain" description="Response regulatory" evidence="8">
    <location>
        <begin position="3"/>
        <end position="119"/>
    </location>
</feature>
<dbReference type="Pfam" id="PF00027">
    <property type="entry name" value="cNMP_binding"/>
    <property type="match status" value="1"/>
</dbReference>
<dbReference type="Pfam" id="PF00072">
    <property type="entry name" value="Response_reg"/>
    <property type="match status" value="1"/>
</dbReference>
<dbReference type="Pfam" id="PF13545">
    <property type="entry name" value="HTH_Crp_2"/>
    <property type="match status" value="1"/>
</dbReference>
<evidence type="ECO:0000256" key="2">
    <source>
        <dbReference type="ARBA" id="ARBA00023012"/>
    </source>
</evidence>
<dbReference type="InterPro" id="IPR012318">
    <property type="entry name" value="HTH_CRP"/>
</dbReference>
<evidence type="ECO:0000313" key="10">
    <source>
        <dbReference type="EMBL" id="MEL4454430.1"/>
    </source>
</evidence>
<evidence type="ECO:0000256" key="5">
    <source>
        <dbReference type="ARBA" id="ARBA00023163"/>
    </source>
</evidence>
<proteinExistence type="predicted"/>
<evidence type="ECO:0000256" key="3">
    <source>
        <dbReference type="ARBA" id="ARBA00023015"/>
    </source>
</evidence>
<keyword evidence="11" id="KW-1185">Reference proteome</keyword>
<reference evidence="10 11" key="1">
    <citation type="submission" date="2024-04" db="EMBL/GenBank/DDBJ databases">
        <title>whole genome sequencing of Lutimonas vermicola strain IMCC1616.</title>
        <authorList>
            <person name="Bae S.S."/>
        </authorList>
    </citation>
    <scope>NUCLEOTIDE SEQUENCE [LARGE SCALE GENOMIC DNA]</scope>
    <source>
        <strain evidence="10 11">IMCC1616</strain>
    </source>
</reference>
<keyword evidence="2" id="KW-0902">Two-component regulatory system</keyword>
<dbReference type="RefSeq" id="WP_342157970.1">
    <property type="nucleotide sequence ID" value="NZ_JBCDNA010000001.1"/>
</dbReference>
<sequence length="356" mass="40348">MKKVLVIEDNRDVREDIADILELSNYKVVTAENGKTGIINAEKFVPDVIICDIMMPEMDGYEVLETLSRNEITAKIPFIFLSARAERTDVRKGMNLGADDYITKPFEENELIEAIECRIKKKEFLTKQFLKNRESLHEFIEEASDLLNLKRVIQYHPAEKYEKKDVVFMEGDKVSKLYFIEKGIIKTSRITESGKEFVTGIYGAGDFVGQLSLISNRSNYTETATAIENAEVYGISKEDFNTLLYENKMVSKKFIDMISNNLVDVQEQLMNMAFAPVRQRVAKALLELYHKGFITDDRDSGVGIPREDFAGMIGTATETAIRMLTEFKGEGLITTGKGNKIILLKKDVLESISNAI</sequence>
<evidence type="ECO:0000259" key="9">
    <source>
        <dbReference type="PROSITE" id="PS51063"/>
    </source>
</evidence>
<dbReference type="CDD" id="cd17574">
    <property type="entry name" value="REC_OmpR"/>
    <property type="match status" value="1"/>
</dbReference>
<accession>A0ABU9KW88</accession>
<dbReference type="InterPro" id="IPR036390">
    <property type="entry name" value="WH_DNA-bd_sf"/>
</dbReference>
<protein>
    <submittedName>
        <fullName evidence="10">Response regulator</fullName>
    </submittedName>
</protein>
<dbReference type="PANTHER" id="PTHR48111:SF4">
    <property type="entry name" value="DNA-BINDING DUAL TRANSCRIPTIONAL REGULATOR OMPR"/>
    <property type="match status" value="1"/>
</dbReference>
<dbReference type="SUPFAM" id="SSF46785">
    <property type="entry name" value="Winged helix' DNA-binding domain"/>
    <property type="match status" value="1"/>
</dbReference>
<dbReference type="SUPFAM" id="SSF51206">
    <property type="entry name" value="cAMP-binding domain-like"/>
    <property type="match status" value="1"/>
</dbReference>
<feature type="domain" description="Cyclic nucleotide-binding" evidence="7">
    <location>
        <begin position="140"/>
        <end position="261"/>
    </location>
</feature>
<evidence type="ECO:0000313" key="11">
    <source>
        <dbReference type="Proteomes" id="UP001474120"/>
    </source>
</evidence>
<dbReference type="Gene3D" id="1.10.10.10">
    <property type="entry name" value="Winged helix-like DNA-binding domain superfamily/Winged helix DNA-binding domain"/>
    <property type="match status" value="1"/>
</dbReference>
<dbReference type="Gene3D" id="3.40.50.2300">
    <property type="match status" value="1"/>
</dbReference>
<dbReference type="InterPro" id="IPR018490">
    <property type="entry name" value="cNMP-bd_dom_sf"/>
</dbReference>
<dbReference type="EMBL" id="JBCDNA010000001">
    <property type="protein sequence ID" value="MEL4454430.1"/>
    <property type="molecule type" value="Genomic_DNA"/>
</dbReference>
<dbReference type="SMART" id="SM00448">
    <property type="entry name" value="REC"/>
    <property type="match status" value="1"/>
</dbReference>
<keyword evidence="3" id="KW-0805">Transcription regulation</keyword>
<keyword evidence="5" id="KW-0804">Transcription</keyword>
<evidence type="ECO:0000256" key="4">
    <source>
        <dbReference type="ARBA" id="ARBA00023125"/>
    </source>
</evidence>
<dbReference type="InterPro" id="IPR000595">
    <property type="entry name" value="cNMP-bd_dom"/>
</dbReference>
<evidence type="ECO:0000256" key="1">
    <source>
        <dbReference type="ARBA" id="ARBA00022553"/>
    </source>
</evidence>
<feature type="modified residue" description="4-aspartylphosphate" evidence="6">
    <location>
        <position position="52"/>
    </location>
</feature>
<dbReference type="SMART" id="SM00100">
    <property type="entry name" value="cNMP"/>
    <property type="match status" value="1"/>
</dbReference>
<evidence type="ECO:0000259" key="7">
    <source>
        <dbReference type="PROSITE" id="PS50042"/>
    </source>
</evidence>
<dbReference type="CDD" id="cd00038">
    <property type="entry name" value="CAP_ED"/>
    <property type="match status" value="1"/>
</dbReference>
<evidence type="ECO:0000256" key="6">
    <source>
        <dbReference type="PROSITE-ProRule" id="PRU00169"/>
    </source>
</evidence>
<feature type="domain" description="HTH crp-type" evidence="9">
    <location>
        <begin position="275"/>
        <end position="347"/>
    </location>
</feature>
<dbReference type="PROSITE" id="PS51063">
    <property type="entry name" value="HTH_CRP_2"/>
    <property type="match status" value="1"/>
</dbReference>
<dbReference type="SUPFAM" id="SSF52172">
    <property type="entry name" value="CheY-like"/>
    <property type="match status" value="1"/>
</dbReference>
<dbReference type="InterPro" id="IPR014710">
    <property type="entry name" value="RmlC-like_jellyroll"/>
</dbReference>
<evidence type="ECO:0000259" key="8">
    <source>
        <dbReference type="PROSITE" id="PS50110"/>
    </source>
</evidence>
<organism evidence="10 11">
    <name type="scientific">Lutimonas vermicola</name>
    <dbReference type="NCBI Taxonomy" id="414288"/>
    <lineage>
        <taxon>Bacteria</taxon>
        <taxon>Pseudomonadati</taxon>
        <taxon>Bacteroidota</taxon>
        <taxon>Flavobacteriia</taxon>
        <taxon>Flavobacteriales</taxon>
        <taxon>Flavobacteriaceae</taxon>
        <taxon>Lutimonas</taxon>
    </lineage>
</organism>
<dbReference type="Gene3D" id="2.60.120.10">
    <property type="entry name" value="Jelly Rolls"/>
    <property type="match status" value="1"/>
</dbReference>
<dbReference type="InterPro" id="IPR039420">
    <property type="entry name" value="WalR-like"/>
</dbReference>
<keyword evidence="4" id="KW-0238">DNA-binding</keyword>
<dbReference type="PANTHER" id="PTHR48111">
    <property type="entry name" value="REGULATOR OF RPOS"/>
    <property type="match status" value="1"/>
</dbReference>